<proteinExistence type="predicted"/>
<accession>A0A0B7B0I8</accession>
<dbReference type="EMBL" id="HACG01039658">
    <property type="protein sequence ID" value="CEK86523.1"/>
    <property type="molecule type" value="Transcribed_RNA"/>
</dbReference>
<dbReference type="AlphaFoldDB" id="A0A0B7B0I8"/>
<reference evidence="1" key="1">
    <citation type="submission" date="2014-12" db="EMBL/GenBank/DDBJ databases">
        <title>Insight into the proteome of Arion vulgaris.</title>
        <authorList>
            <person name="Aradska J."/>
            <person name="Bulat T."/>
            <person name="Smidak R."/>
            <person name="Sarate P."/>
            <person name="Gangsoo J."/>
            <person name="Sialana F."/>
            <person name="Bilban M."/>
            <person name="Lubec G."/>
        </authorList>
    </citation>
    <scope>NUCLEOTIDE SEQUENCE</scope>
    <source>
        <tissue evidence="1">Skin</tissue>
    </source>
</reference>
<name>A0A0B7B0I8_9EUPU</name>
<evidence type="ECO:0000313" key="1">
    <source>
        <dbReference type="EMBL" id="CEK86523.1"/>
    </source>
</evidence>
<protein>
    <submittedName>
        <fullName evidence="1">Uncharacterized protein</fullName>
    </submittedName>
</protein>
<feature type="non-terminal residue" evidence="1">
    <location>
        <position position="1"/>
    </location>
</feature>
<organism evidence="1">
    <name type="scientific">Arion vulgaris</name>
    <dbReference type="NCBI Taxonomy" id="1028688"/>
    <lineage>
        <taxon>Eukaryota</taxon>
        <taxon>Metazoa</taxon>
        <taxon>Spiralia</taxon>
        <taxon>Lophotrochozoa</taxon>
        <taxon>Mollusca</taxon>
        <taxon>Gastropoda</taxon>
        <taxon>Heterobranchia</taxon>
        <taxon>Euthyneura</taxon>
        <taxon>Panpulmonata</taxon>
        <taxon>Eupulmonata</taxon>
        <taxon>Stylommatophora</taxon>
        <taxon>Helicina</taxon>
        <taxon>Arionoidea</taxon>
        <taxon>Arionidae</taxon>
        <taxon>Arion</taxon>
    </lineage>
</organism>
<sequence>QDYSRPLILFSQSAETVARGVARGAKHELGEKWGPNRIMTIRGHNQDTAVIFREVLTPTSHPTPQALSQISVEVFRNRHHIHLKLRTFASG</sequence>
<gene>
    <name evidence="1" type="primary">ORF154242</name>
</gene>